<dbReference type="GO" id="GO:0030430">
    <property type="term" value="C:host cell cytoplasm"/>
    <property type="evidence" value="ECO:0007669"/>
    <property type="project" value="UniProtKB-SubCell"/>
</dbReference>
<evidence type="ECO:0000256" key="7">
    <source>
        <dbReference type="RuleBase" id="RU364029"/>
    </source>
</evidence>
<dbReference type="PROSITE" id="PS51988">
    <property type="entry name" value="HERPESVIRUS_UL32"/>
    <property type="match status" value="1"/>
</dbReference>
<organism evidence="9 10">
    <name type="scientific">Elephant endotheliotropic herpesvirus 4</name>
    <dbReference type="NCBI Taxonomy" id="548914"/>
    <lineage>
        <taxon>Viruses</taxon>
        <taxon>Duplodnaviria</taxon>
        <taxon>Heunggongvirae</taxon>
        <taxon>Peploviricota</taxon>
        <taxon>Herviviricetes</taxon>
        <taxon>Herpesvirales</taxon>
        <taxon>Orthoherpesviridae</taxon>
        <taxon>Betaherpesvirinae</taxon>
        <taxon>Proboscivirus</taxon>
    </lineage>
</organism>
<keyword evidence="10" id="KW-1185">Reference proteome</keyword>
<dbReference type="EMBL" id="KT832477">
    <property type="protein sequence ID" value="ALM25984.1"/>
    <property type="molecule type" value="Genomic_DNA"/>
</dbReference>
<dbReference type="InterPro" id="IPR002597">
    <property type="entry name" value="Herpes_env"/>
</dbReference>
<dbReference type="GO" id="GO:0019031">
    <property type="term" value="C:viral envelope"/>
    <property type="evidence" value="ECO:0007669"/>
    <property type="project" value="InterPro"/>
</dbReference>
<name>A0A0S1TQ97_9BETA</name>
<keyword evidence="3" id="KW-0479">Metal-binding</keyword>
<dbReference type="OrthoDB" id="3440at10239"/>
<comment type="similarity">
    <text evidence="1 7">Belongs to the herpesviridae UL32 protein family.</text>
</comment>
<feature type="compositionally biased region" description="Low complexity" evidence="8">
    <location>
        <begin position="398"/>
        <end position="414"/>
    </location>
</feature>
<feature type="region of interest" description="Disordered" evidence="8">
    <location>
        <begin position="273"/>
        <end position="296"/>
    </location>
</feature>
<evidence type="ECO:0000256" key="5">
    <source>
        <dbReference type="ARBA" id="ARBA00022833"/>
    </source>
</evidence>
<dbReference type="Pfam" id="PF01673">
    <property type="entry name" value="Herpes_env"/>
    <property type="match status" value="2"/>
</dbReference>
<keyword evidence="4" id="KW-0863">Zinc-finger</keyword>
<evidence type="ECO:0000313" key="9">
    <source>
        <dbReference type="EMBL" id="ALM25984.1"/>
    </source>
</evidence>
<sequence length="538" mass="60017">MEEGSPSTAPRCSDFTGFNSATIRLDDPILNTILSCSHLEVEDTDTEQPALVFEAAGFQISTAVRISKTVTIDRPCPICTLVHRCVSTPGHVEWLLDYCTLCYKSCYAPRSGLSNLILGVDLFRLIESRLGPVTEDLFTSGQVTPLDVYIHFHVNRCFARLDNACANENTTIAHLQVLRCILTEAKDVPFRKNSINFPSKHEPKRNKQHPMTVDRASTFLPVLIYMWGQTSVLQLFDDIPVEYCRIISDRDRILWSSPSSSSSSLLLGRLSSPARTSDDASSSSYASYPSSQEEDEEDRALLLREAAVYGAGSGDTSKNRAVGPILLAPHPTLAHKNNTTSVCLLCELSATSYDNCRLLGELKNMVDTYCENNLKLVDKILFVLDDLERQQQQGQHRSSSSSPSSDDDGGNAASSPPPIDPCVMALLKHVGPIGLYKHFYCDLMCACNTRTVNPDILFGVPSGDLYETKLEICHANEYFTLYNKEHWLVVQYYKAFQTAEDTFKRKTQIRDFIRETKAVLAQISIDLIDVSFTIDQYV</sequence>
<keyword evidence="6 7" id="KW-1035">Host cytoplasm</keyword>
<feature type="compositionally biased region" description="Low complexity" evidence="8">
    <location>
        <begin position="273"/>
        <end position="291"/>
    </location>
</feature>
<reference evidence="9 10" key="4">
    <citation type="journal article" date="2016" name="MSphere">
        <title>Complete Genome Sequence of Elephant Endotheliotropic Herpesvirus 4, the First Example of a GC-Rich Branch Proboscivirus.</title>
        <authorList>
            <person name="Ling P.D."/>
            <person name="Long S.Y."/>
            <person name="Fuery A."/>
            <person name="Peng R.S."/>
            <person name="Heaggans S.Y."/>
            <person name="Qin X."/>
            <person name="Worley K.C."/>
            <person name="Dugan S."/>
            <person name="Hayward G.S."/>
        </authorList>
    </citation>
    <scope>NUCLEOTIDE SEQUENCE [LARGE SCALE GENOMIC DNA]</scope>
    <source>
        <strain evidence="9">North American NAP69</strain>
    </source>
</reference>
<comment type="function">
    <text evidence="7">Plays a role in efficient localization of neo-synthesized capsids to nuclear replication compartments, thereby controlling cleavage and packaging of virus genomic DNA.</text>
</comment>
<dbReference type="GO" id="GO:0042025">
    <property type="term" value="C:host cell nucleus"/>
    <property type="evidence" value="ECO:0007669"/>
    <property type="project" value="UniProtKB-SubCell"/>
</dbReference>
<evidence type="ECO:0000256" key="4">
    <source>
        <dbReference type="ARBA" id="ARBA00022771"/>
    </source>
</evidence>
<accession>A0A0S1TQ97</accession>
<evidence type="ECO:0000256" key="1">
    <source>
        <dbReference type="ARBA" id="ARBA00005235"/>
    </source>
</evidence>
<reference evidence="10" key="1">
    <citation type="journal article" date="2009" name="Vet. Pathol.">
        <title>Clinico-pathologic features of fatal disease attributed to new variants of endotheliotropic herpesviruses in two Asian elephants (Elephas maximus).</title>
        <authorList>
            <person name="Garner M.M."/>
            <person name="Helmick K."/>
            <person name="Ochsenreiter J."/>
            <person name="Richman L.K."/>
            <person name="Latimer E."/>
            <person name="Wise A.G."/>
            <person name="Maes R.K."/>
            <person name="Kiupel M."/>
            <person name="Nordhausen R.W."/>
            <person name="Zong J.C."/>
            <person name="Hayward G.S."/>
        </authorList>
    </citation>
    <scope>NUCLEOTIDE SEQUENCE [LARGE SCALE GENOMIC DNA]</scope>
</reference>
<keyword evidence="5" id="KW-0862">Zinc</keyword>
<gene>
    <name evidence="9" type="primary">U36</name>
</gene>
<evidence type="ECO:0000256" key="8">
    <source>
        <dbReference type="SAM" id="MobiDB-lite"/>
    </source>
</evidence>
<dbReference type="GeneID" id="26196573"/>
<evidence type="ECO:0000313" key="10">
    <source>
        <dbReference type="Proteomes" id="UP000161618"/>
    </source>
</evidence>
<reference evidence="9 10" key="5">
    <citation type="journal article" date="2016" name="MSphere">
        <title>Comparison of the Gene Coding Contents and Other Unusual Features of the GC-Rich and AT-Rich Branch Probosciviruses.</title>
        <authorList>
            <person name="Ling P.D."/>
            <person name="Long S.Y."/>
            <person name="Zong J.C."/>
            <person name="Heaggans S.Y."/>
            <person name="Qin X."/>
            <person name="Hayward G.S."/>
        </authorList>
    </citation>
    <scope>NUCLEOTIDE SEQUENCE [LARGE SCALE GENOMIC DNA]</scope>
    <source>
        <strain evidence="9">North American NAP69</strain>
    </source>
</reference>
<protein>
    <recommendedName>
        <fullName evidence="7">Packaging protein UL32</fullName>
    </recommendedName>
</protein>
<dbReference type="GO" id="GO:0008270">
    <property type="term" value="F:zinc ion binding"/>
    <property type="evidence" value="ECO:0007669"/>
    <property type="project" value="UniProtKB-KW"/>
</dbReference>
<keyword evidence="2 7" id="KW-1048">Host nucleus</keyword>
<dbReference type="KEGG" id="vg:26196573"/>
<dbReference type="Proteomes" id="UP000161618">
    <property type="component" value="Segment"/>
</dbReference>
<evidence type="ECO:0000256" key="2">
    <source>
        <dbReference type="ARBA" id="ARBA00022562"/>
    </source>
</evidence>
<evidence type="ECO:0000256" key="6">
    <source>
        <dbReference type="ARBA" id="ARBA00023200"/>
    </source>
</evidence>
<reference evidence="10" key="2">
    <citation type="journal article" date="2011" name="Vet. Microbiol.">
        <title>Detection and evaluation of novel herpesviruses in routine and pathological samples from Asian and African elephants: identification of two new probosciviruses (EEHV5 and EEHV6) and two new gammaherpesviruses (EGHV3B and EGHV5).</title>
        <authorList>
            <person name="Latimer E"/>
            <person name="Zong JC"/>
            <person name="Heaggans SY"/>
            <person name="Richman LK"/>
            <person name="Hayward GS."/>
        </authorList>
    </citation>
    <scope>NUCLEOTIDE SEQUENCE [LARGE SCALE GENOMIC DNA]</scope>
</reference>
<comment type="subcellular location">
    <subcellularLocation>
        <location evidence="7">Host cytoplasm</location>
    </subcellularLocation>
    <subcellularLocation>
        <location evidence="7">Host nucleus</location>
    </subcellularLocation>
</comment>
<reference evidence="10" key="3">
    <citation type="journal article" date="2014" name="J. Virol.">
        <title>Comparative genome analysis of four elephant endotheliotropic herpesviruses, EEHV3, EEHV4, EEHV5, and EEHV6, from cases of hemorrhagic disease or viremia.</title>
        <authorList>
            <person name="Zong JC"/>
            <person name="Latimer EM"/>
            <person name="Long SY"/>
            <person name="Richman LK"/>
            <person name="Heaggans SY"/>
            <person name="Hayward GS."/>
        </authorList>
    </citation>
    <scope>NUCLEOTIDE SEQUENCE [LARGE SCALE GENOMIC DNA]</scope>
</reference>
<dbReference type="RefSeq" id="YP_009179301.1">
    <property type="nucleotide sequence ID" value="NC_028379.1"/>
</dbReference>
<proteinExistence type="inferred from homology"/>
<evidence type="ECO:0000256" key="3">
    <source>
        <dbReference type="ARBA" id="ARBA00022723"/>
    </source>
</evidence>
<feature type="region of interest" description="Disordered" evidence="8">
    <location>
        <begin position="392"/>
        <end position="414"/>
    </location>
</feature>